<organism evidence="2 3">
    <name type="scientific">Blomia tropicalis</name>
    <name type="common">Mite</name>
    <dbReference type="NCBI Taxonomy" id="40697"/>
    <lineage>
        <taxon>Eukaryota</taxon>
        <taxon>Metazoa</taxon>
        <taxon>Ecdysozoa</taxon>
        <taxon>Arthropoda</taxon>
        <taxon>Chelicerata</taxon>
        <taxon>Arachnida</taxon>
        <taxon>Acari</taxon>
        <taxon>Acariformes</taxon>
        <taxon>Sarcoptiformes</taxon>
        <taxon>Astigmata</taxon>
        <taxon>Glycyphagoidea</taxon>
        <taxon>Echimyopodidae</taxon>
        <taxon>Blomia</taxon>
    </lineage>
</organism>
<gene>
    <name evidence="2" type="ORF">RDWZM_010139</name>
</gene>
<comment type="caution">
    <text evidence="2">The sequence shown here is derived from an EMBL/GenBank/DDBJ whole genome shotgun (WGS) entry which is preliminary data.</text>
</comment>
<feature type="region of interest" description="Disordered" evidence="1">
    <location>
        <begin position="110"/>
        <end position="139"/>
    </location>
</feature>
<accession>A0A9Q0LY68</accession>
<name>A0A9Q0LY68_BLOTA</name>
<dbReference type="AlphaFoldDB" id="A0A9Q0LY68"/>
<dbReference type="Proteomes" id="UP001142055">
    <property type="component" value="Chromosome 4"/>
</dbReference>
<feature type="compositionally biased region" description="Low complexity" evidence="1">
    <location>
        <begin position="110"/>
        <end position="122"/>
    </location>
</feature>
<sequence>MAFSNTDQGFKIQIRHLEKNVNATVEQVKKYREEVVRRMEKATDGERLWSKYVKCLDLLRATLEARDELSDVEEELIQFDVVFGGPRNSTMVNDGQRDNNMENEVRAVRGNPNNEGCNGNNGSELHGLTVSRSSRRSSMESRVESFIPSEDDGICIKNDIKEGRVIVGLDQLYMYLKPGKRILETICGDYCFEKRQFISRMGRVPSIEQDEPEEVHEKEMKVQ</sequence>
<protein>
    <submittedName>
        <fullName evidence="2">Uncharacterized protein</fullName>
    </submittedName>
</protein>
<evidence type="ECO:0000313" key="3">
    <source>
        <dbReference type="Proteomes" id="UP001142055"/>
    </source>
</evidence>
<evidence type="ECO:0000256" key="1">
    <source>
        <dbReference type="SAM" id="MobiDB-lite"/>
    </source>
</evidence>
<dbReference type="EMBL" id="JAPWDV010000004">
    <property type="protein sequence ID" value="KAJ6215639.1"/>
    <property type="molecule type" value="Genomic_DNA"/>
</dbReference>
<keyword evidence="3" id="KW-1185">Reference proteome</keyword>
<reference evidence="2" key="1">
    <citation type="submission" date="2022-12" db="EMBL/GenBank/DDBJ databases">
        <title>Genome assemblies of Blomia tropicalis.</title>
        <authorList>
            <person name="Cui Y."/>
        </authorList>
    </citation>
    <scope>NUCLEOTIDE SEQUENCE</scope>
    <source>
        <tissue evidence="2">Adult mites</tissue>
    </source>
</reference>
<proteinExistence type="predicted"/>
<evidence type="ECO:0000313" key="2">
    <source>
        <dbReference type="EMBL" id="KAJ6215639.1"/>
    </source>
</evidence>